<evidence type="ECO:0000259" key="4">
    <source>
        <dbReference type="SMART" id="SM00382"/>
    </source>
</evidence>
<dbReference type="Gene3D" id="3.40.50.300">
    <property type="entry name" value="P-loop containing nucleotide triphosphate hydrolases"/>
    <property type="match status" value="1"/>
</dbReference>
<dbReference type="InterPro" id="IPR050773">
    <property type="entry name" value="CbxX/CfxQ_RuBisCO_ESX"/>
</dbReference>
<dbReference type="InterPro" id="IPR000641">
    <property type="entry name" value="CbxX/CfxQ"/>
</dbReference>
<dbReference type="SUPFAM" id="SSF52540">
    <property type="entry name" value="P-loop containing nucleoside triphosphate hydrolases"/>
    <property type="match status" value="1"/>
</dbReference>
<proteinExistence type="inferred from homology"/>
<dbReference type="InterPro" id="IPR003959">
    <property type="entry name" value="ATPase_AAA_core"/>
</dbReference>
<dbReference type="SMART" id="SM00382">
    <property type="entry name" value="AAA"/>
    <property type="match status" value="1"/>
</dbReference>
<dbReference type="GO" id="GO:0016887">
    <property type="term" value="F:ATP hydrolysis activity"/>
    <property type="evidence" value="ECO:0007669"/>
    <property type="project" value="InterPro"/>
</dbReference>
<dbReference type="CDD" id="cd00009">
    <property type="entry name" value="AAA"/>
    <property type="match status" value="1"/>
</dbReference>
<organism evidence="5">
    <name type="scientific">viral metagenome</name>
    <dbReference type="NCBI Taxonomy" id="1070528"/>
    <lineage>
        <taxon>unclassified sequences</taxon>
        <taxon>metagenomes</taxon>
        <taxon>organismal metagenomes</taxon>
    </lineage>
</organism>
<dbReference type="AlphaFoldDB" id="A0A6C0HW22"/>
<sequence>MNNHDQPFLDYLHRIRNQAPTHVHEYVHLLFHINQYYQNTFVPTNYTYCYQDQLQTTLSPKMVVERFHPPYHPNKHISSLDISMKHDYKKNLRDMPPLETPTVQSPITQEKIIIECTITSLKDLLDIIEKYPLHPAIEYNIDLKALHNIKDELHEINEMIGLKTFKDNLLDQLLYFIQHLHINHEHDFKHMVIYGPPGSGKTQVAKLIGSMYAKLGILKNGVFRKVTRNDLVAGFLGQTAIKTNKVIQECLGGCLFIDEVYSLGSGGGNSSGDGDSFSKECIDTLCEALSDHKEDLMVIVAGYEDDVKEFFFKMNSGLPSRFIWRFTVEEYSAKELMQIFLQKVEINGWHFTHTAELPQWFENHRKDFAYYGRDIEMLFTYTKVAHGRRIYGKSPELRKYLTIQDLNTGREYFLKHSDHSSVQKKGLSDSCFGLYL</sequence>
<dbReference type="PANTHER" id="PTHR43392">
    <property type="entry name" value="AAA-TYPE ATPASE FAMILY PROTEIN / ANKYRIN REPEAT FAMILY PROTEIN"/>
    <property type="match status" value="1"/>
</dbReference>
<evidence type="ECO:0000256" key="1">
    <source>
        <dbReference type="ARBA" id="ARBA00010378"/>
    </source>
</evidence>
<comment type="similarity">
    <text evidence="1">Belongs to the CbxX/CfxQ family.</text>
</comment>
<dbReference type="PANTHER" id="PTHR43392:SF2">
    <property type="entry name" value="AAA-TYPE ATPASE FAMILY PROTEIN _ ANKYRIN REPEAT FAMILY PROTEIN"/>
    <property type="match status" value="1"/>
</dbReference>
<feature type="domain" description="AAA+ ATPase" evidence="4">
    <location>
        <begin position="187"/>
        <end position="330"/>
    </location>
</feature>
<protein>
    <recommendedName>
        <fullName evidence="4">AAA+ ATPase domain-containing protein</fullName>
    </recommendedName>
</protein>
<accession>A0A6C0HW22</accession>
<reference evidence="5" key="1">
    <citation type="journal article" date="2020" name="Nature">
        <title>Giant virus diversity and host interactions through global metagenomics.</title>
        <authorList>
            <person name="Schulz F."/>
            <person name="Roux S."/>
            <person name="Paez-Espino D."/>
            <person name="Jungbluth S."/>
            <person name="Walsh D.A."/>
            <person name="Denef V.J."/>
            <person name="McMahon K.D."/>
            <person name="Konstantinidis K.T."/>
            <person name="Eloe-Fadrosh E.A."/>
            <person name="Kyrpides N.C."/>
            <person name="Woyke T."/>
        </authorList>
    </citation>
    <scope>NUCLEOTIDE SEQUENCE</scope>
    <source>
        <strain evidence="5">GVMAG-M-3300023184-16</strain>
    </source>
</reference>
<dbReference type="GO" id="GO:0005524">
    <property type="term" value="F:ATP binding"/>
    <property type="evidence" value="ECO:0007669"/>
    <property type="project" value="UniProtKB-KW"/>
</dbReference>
<dbReference type="PRINTS" id="PR00819">
    <property type="entry name" value="CBXCFQXSUPER"/>
</dbReference>
<keyword evidence="2" id="KW-0547">Nucleotide-binding</keyword>
<keyword evidence="3" id="KW-0067">ATP-binding</keyword>
<evidence type="ECO:0000256" key="2">
    <source>
        <dbReference type="ARBA" id="ARBA00022741"/>
    </source>
</evidence>
<dbReference type="Pfam" id="PF00004">
    <property type="entry name" value="AAA"/>
    <property type="match status" value="1"/>
</dbReference>
<name>A0A6C0HW22_9ZZZZ</name>
<dbReference type="InterPro" id="IPR027417">
    <property type="entry name" value="P-loop_NTPase"/>
</dbReference>
<evidence type="ECO:0000313" key="5">
    <source>
        <dbReference type="EMBL" id="QHT84073.1"/>
    </source>
</evidence>
<evidence type="ECO:0000256" key="3">
    <source>
        <dbReference type="ARBA" id="ARBA00022840"/>
    </source>
</evidence>
<dbReference type="InterPro" id="IPR003593">
    <property type="entry name" value="AAA+_ATPase"/>
</dbReference>
<dbReference type="EMBL" id="MN740015">
    <property type="protein sequence ID" value="QHT84073.1"/>
    <property type="molecule type" value="Genomic_DNA"/>
</dbReference>